<dbReference type="Pfam" id="PF13302">
    <property type="entry name" value="Acetyltransf_3"/>
    <property type="match status" value="1"/>
</dbReference>
<dbReference type="PROSITE" id="PS51186">
    <property type="entry name" value="GNAT"/>
    <property type="match status" value="1"/>
</dbReference>
<dbReference type="STRING" id="880070.Cycma_0394"/>
<dbReference type="RefSeq" id="WP_014018472.1">
    <property type="nucleotide sequence ID" value="NC_015914.1"/>
</dbReference>
<proteinExistence type="predicted"/>
<organism evidence="2 3">
    <name type="scientific">Cyclobacterium marinum (strain ATCC 25205 / DSM 745 / LMG 13164 / NCIMB 1802)</name>
    <name type="common">Flectobacillus marinus</name>
    <dbReference type="NCBI Taxonomy" id="880070"/>
    <lineage>
        <taxon>Bacteria</taxon>
        <taxon>Pseudomonadati</taxon>
        <taxon>Bacteroidota</taxon>
        <taxon>Cytophagia</taxon>
        <taxon>Cytophagales</taxon>
        <taxon>Cyclobacteriaceae</taxon>
        <taxon>Cyclobacterium</taxon>
    </lineage>
</organism>
<dbReference type="HOGENOM" id="CLU_1425970_0_0_10"/>
<dbReference type="GO" id="GO:0016747">
    <property type="term" value="F:acyltransferase activity, transferring groups other than amino-acyl groups"/>
    <property type="evidence" value="ECO:0007669"/>
    <property type="project" value="InterPro"/>
</dbReference>
<dbReference type="eggNOG" id="COG1670">
    <property type="taxonomic scope" value="Bacteria"/>
</dbReference>
<evidence type="ECO:0000313" key="2">
    <source>
        <dbReference type="EMBL" id="AEL24173.1"/>
    </source>
</evidence>
<dbReference type="InterPro" id="IPR000182">
    <property type="entry name" value="GNAT_dom"/>
</dbReference>
<evidence type="ECO:0000259" key="1">
    <source>
        <dbReference type="PROSITE" id="PS51186"/>
    </source>
</evidence>
<protein>
    <submittedName>
        <fullName evidence="2">GCN5-related N-acetyltransferase</fullName>
    </submittedName>
</protein>
<gene>
    <name evidence="2" type="ordered locus">Cycma_0394</name>
</gene>
<keyword evidence="3" id="KW-1185">Reference proteome</keyword>
<dbReference type="Proteomes" id="UP000001635">
    <property type="component" value="Chromosome"/>
</dbReference>
<dbReference type="SUPFAM" id="SSF55729">
    <property type="entry name" value="Acyl-CoA N-acyltransferases (Nat)"/>
    <property type="match status" value="1"/>
</dbReference>
<keyword evidence="2" id="KW-0808">Transferase</keyword>
<sequence length="179" mass="20501">MEKGLATNILTLKPATLQDRRNIYIWLAHSNLTRDMLGTPNFPEIPIPTWEEFNEDYKAYYFDGSRPLKGQCFIITLNGEELGQINHNEIDPITQSTEIDIWMADLKFTGKGFGGEALRLLCEYLNQNFGCNTIYIAPSKRNLKAIRAYTKAGFNETKNLPINFVPDYEDSVIMVKKLL</sequence>
<evidence type="ECO:0000313" key="3">
    <source>
        <dbReference type="Proteomes" id="UP000001635"/>
    </source>
</evidence>
<reference evidence="3" key="1">
    <citation type="submission" date="2011-07" db="EMBL/GenBank/DDBJ databases">
        <title>The complete genome of Cyclobacterium marinum DSM 745.</title>
        <authorList>
            <person name="Lucas S."/>
            <person name="Han J."/>
            <person name="Lapidus A."/>
            <person name="Bruce D."/>
            <person name="Goodwin L."/>
            <person name="Pitluck S."/>
            <person name="Peters L."/>
            <person name="Kyrpides N."/>
            <person name="Mavromatis K."/>
            <person name="Ivanova N."/>
            <person name="Ovchinnikova G."/>
            <person name="Chertkov O."/>
            <person name="Detter J.C."/>
            <person name="Tapia R."/>
            <person name="Han C."/>
            <person name="Land M."/>
            <person name="Hauser L."/>
            <person name="Markowitz V."/>
            <person name="Cheng J.-F."/>
            <person name="Hugenholtz P."/>
            <person name="Woyke T."/>
            <person name="Wu D."/>
            <person name="Tindall B."/>
            <person name="Schuetze A."/>
            <person name="Brambilla E."/>
            <person name="Klenk H.-P."/>
            <person name="Eisen J.A."/>
        </authorList>
    </citation>
    <scope>NUCLEOTIDE SEQUENCE [LARGE SCALE GENOMIC DNA]</scope>
    <source>
        <strain evidence="3">ATCC 25205 / DSM 745 / LMG 13164 / NCIMB 1802</strain>
    </source>
</reference>
<dbReference type="InterPro" id="IPR016181">
    <property type="entry name" value="Acyl_CoA_acyltransferase"/>
</dbReference>
<dbReference type="OrthoDB" id="9795206at2"/>
<dbReference type="KEGG" id="cmr:Cycma_0394"/>
<dbReference type="Gene3D" id="3.40.630.30">
    <property type="match status" value="1"/>
</dbReference>
<feature type="domain" description="N-acetyltransferase" evidence="1">
    <location>
        <begin position="10"/>
        <end position="179"/>
    </location>
</feature>
<accession>G0IVH7</accession>
<dbReference type="AlphaFoldDB" id="G0IVH7"/>
<dbReference type="PANTHER" id="PTHR43415:SF3">
    <property type="entry name" value="GNAT-FAMILY ACETYLTRANSFERASE"/>
    <property type="match status" value="1"/>
</dbReference>
<dbReference type="EMBL" id="CP002955">
    <property type="protein sequence ID" value="AEL24173.1"/>
    <property type="molecule type" value="Genomic_DNA"/>
</dbReference>
<dbReference type="PANTHER" id="PTHR43415">
    <property type="entry name" value="SPERMIDINE N(1)-ACETYLTRANSFERASE"/>
    <property type="match status" value="1"/>
</dbReference>
<name>G0IVH7_CYCMS</name>